<dbReference type="InterPro" id="IPR006034">
    <property type="entry name" value="Asparaginase/glutaminase-like"/>
</dbReference>
<evidence type="ECO:0000259" key="1">
    <source>
        <dbReference type="Pfam" id="PF10137"/>
    </source>
</evidence>
<sequence>MTNAMETLTNLKAKFQSLDIGDSDTANTLLAQLRMYITTYFPNNFVHYLDSWNVIKFNCFRTRNLKGKSDIEQEKSWNASKEQVNTLLDIMMDNLQSKTTKPPIQVINMNKNTKVFIVHGRDDLAKEQVARFLENLGLEAIILHEQSDGGQTIIEKLESNTDVGFAVVLYTACDVGKYKDDESLQGRARQNVVFEHGYLIAKIGRKNVLALVKESVERLSDISGVVYTAMDSGGAWKTKLANELKSSNFDVDMNRI</sequence>
<dbReference type="EMBL" id="LZDN01000041">
    <property type="protein sequence ID" value="OBX48808.1"/>
    <property type="molecule type" value="Genomic_DNA"/>
</dbReference>
<evidence type="ECO:0000313" key="3">
    <source>
        <dbReference type="Proteomes" id="UP000092671"/>
    </source>
</evidence>
<protein>
    <recommendedName>
        <fullName evidence="1">CD-NTase-associated protein 12/Pycsar effector protein TIR domain-containing protein</fullName>
    </recommendedName>
</protein>
<gene>
    <name evidence="2" type="ORF">A9Z60_04600</name>
</gene>
<name>A0A1B8PHY0_MORNO</name>
<dbReference type="RefSeq" id="WP_066888306.1">
    <property type="nucleotide sequence ID" value="NZ_LZDM01000030.1"/>
</dbReference>
<dbReference type="Proteomes" id="UP000092671">
    <property type="component" value="Unassembled WGS sequence"/>
</dbReference>
<organism evidence="2 3">
    <name type="scientific">Moraxella nonliquefaciens</name>
    <dbReference type="NCBI Taxonomy" id="478"/>
    <lineage>
        <taxon>Bacteria</taxon>
        <taxon>Pseudomonadati</taxon>
        <taxon>Pseudomonadota</taxon>
        <taxon>Gammaproteobacteria</taxon>
        <taxon>Moraxellales</taxon>
        <taxon>Moraxellaceae</taxon>
        <taxon>Moraxella</taxon>
    </lineage>
</organism>
<proteinExistence type="predicted"/>
<reference evidence="2 3" key="1">
    <citation type="submission" date="2016-06" db="EMBL/GenBank/DDBJ databases">
        <title>Draft genome of Moraxella nonliquefaciens CCUG 60284.</title>
        <authorList>
            <person name="Salva-Serra F."/>
            <person name="Engstrom-Jakobsson H."/>
            <person name="Thorell K."/>
            <person name="Gonzales-Siles L."/>
            <person name="Karlsson R."/>
            <person name="Boulund F."/>
            <person name="Engstrand L."/>
            <person name="Kristiansson E."/>
            <person name="Moore E."/>
        </authorList>
    </citation>
    <scope>NUCLEOTIDE SEQUENCE [LARGE SCALE GENOMIC DNA]</scope>
    <source>
        <strain evidence="2 3">CCUG 60284</strain>
    </source>
</reference>
<accession>A0A1B8PHY0</accession>
<dbReference type="GO" id="GO:0050135">
    <property type="term" value="F:NADP+ nucleosidase activity"/>
    <property type="evidence" value="ECO:0007669"/>
    <property type="project" value="InterPro"/>
</dbReference>
<evidence type="ECO:0000313" key="2">
    <source>
        <dbReference type="EMBL" id="OBX48808.1"/>
    </source>
</evidence>
<comment type="caution">
    <text evidence="2">The sequence shown here is derived from an EMBL/GenBank/DDBJ whole genome shotgun (WGS) entry which is preliminary data.</text>
</comment>
<feature type="domain" description="CD-NTase-associated protein 12/Pycsar effector protein TIR" evidence="1">
    <location>
        <begin position="114"/>
        <end position="231"/>
    </location>
</feature>
<dbReference type="Pfam" id="PF10137">
    <property type="entry name" value="CAP12-PCTIR_TIR"/>
    <property type="match status" value="1"/>
</dbReference>
<dbReference type="OrthoDB" id="5497289at2"/>
<dbReference type="PIRSF" id="PIRSF001220">
    <property type="entry name" value="L-ASNase_gatD"/>
    <property type="match status" value="1"/>
</dbReference>
<dbReference type="AlphaFoldDB" id="A0A1B8PHY0"/>
<dbReference type="PIRSF" id="PIRSF500176">
    <property type="entry name" value="L_ASNase"/>
    <property type="match status" value="1"/>
</dbReference>
<dbReference type="InterPro" id="IPR019302">
    <property type="entry name" value="CAP12/PCTIR_TIR_dom"/>
</dbReference>